<evidence type="ECO:0000259" key="1">
    <source>
        <dbReference type="Pfam" id="PF01243"/>
    </source>
</evidence>
<dbReference type="NCBIfam" id="TIGR04025">
    <property type="entry name" value="PPOX_FMN_DR2398"/>
    <property type="match status" value="1"/>
</dbReference>
<gene>
    <name evidence="2" type="ORF">GCM10009850_064410</name>
</gene>
<reference evidence="2 3" key="1">
    <citation type="journal article" date="2019" name="Int. J. Syst. Evol. Microbiol.">
        <title>The Global Catalogue of Microorganisms (GCM) 10K type strain sequencing project: providing services to taxonomists for standard genome sequencing and annotation.</title>
        <authorList>
            <consortium name="The Broad Institute Genomics Platform"/>
            <consortium name="The Broad Institute Genome Sequencing Center for Infectious Disease"/>
            <person name="Wu L."/>
            <person name="Ma J."/>
        </authorList>
    </citation>
    <scope>NUCLEOTIDE SEQUENCE [LARGE SCALE GENOMIC DNA]</scope>
    <source>
        <strain evidence="2 3">JCM 16114</strain>
    </source>
</reference>
<dbReference type="InterPro" id="IPR011576">
    <property type="entry name" value="Pyridox_Oxase_N"/>
</dbReference>
<sequence length="220" mass="24483">MKVRLAYARVVHSSDIRLVTTEDELREIVKEPPQTIWDKDIARIDEHARTIIAHSPFVLLATSNPDGTCDVSPRGDPAGSVLVLDDQRLALADRPGNQRLDSLRNVLLNPHVGLLFIVPGMNETLRVNGRATLVSDAPFFDDLTVKGKRPRLALLVEVQELYMHCAKAFLRSSLWQPETWPDRKSLPTLGRIAKDHIGIKGVPAKVIDAGLAMDAKMNQY</sequence>
<dbReference type="Gene3D" id="2.30.110.10">
    <property type="entry name" value="Electron Transport, Fmn-binding Protein, Chain A"/>
    <property type="match status" value="1"/>
</dbReference>
<comment type="caution">
    <text evidence="2">The sequence shown here is derived from an EMBL/GenBank/DDBJ whole genome shotgun (WGS) entry which is preliminary data.</text>
</comment>
<organism evidence="2 3">
    <name type="scientific">Nonomuraea monospora</name>
    <dbReference type="NCBI Taxonomy" id="568818"/>
    <lineage>
        <taxon>Bacteria</taxon>
        <taxon>Bacillati</taxon>
        <taxon>Actinomycetota</taxon>
        <taxon>Actinomycetes</taxon>
        <taxon>Streptosporangiales</taxon>
        <taxon>Streptosporangiaceae</taxon>
        <taxon>Nonomuraea</taxon>
    </lineage>
</organism>
<dbReference type="PANTHER" id="PTHR42815">
    <property type="entry name" value="FAD-BINDING, PUTATIVE (AFU_ORTHOLOGUE AFUA_6G07600)-RELATED"/>
    <property type="match status" value="1"/>
</dbReference>
<dbReference type="EMBL" id="BAAAQX010000018">
    <property type="protein sequence ID" value="GAA2210982.1"/>
    <property type="molecule type" value="Genomic_DNA"/>
</dbReference>
<evidence type="ECO:0000313" key="3">
    <source>
        <dbReference type="Proteomes" id="UP001499843"/>
    </source>
</evidence>
<dbReference type="Proteomes" id="UP001499843">
    <property type="component" value="Unassembled WGS sequence"/>
</dbReference>
<name>A0ABN3CNU4_9ACTN</name>
<dbReference type="InterPro" id="IPR012349">
    <property type="entry name" value="Split_barrel_FMN-bd"/>
</dbReference>
<dbReference type="InterPro" id="IPR024029">
    <property type="entry name" value="Pyridox_Oxase_FMN-dep"/>
</dbReference>
<dbReference type="SUPFAM" id="SSF50475">
    <property type="entry name" value="FMN-binding split barrel"/>
    <property type="match status" value="1"/>
</dbReference>
<protein>
    <submittedName>
        <fullName evidence="2">Pyridoxamine 5'-phosphate oxidase family protein</fullName>
    </submittedName>
</protein>
<keyword evidence="3" id="KW-1185">Reference proteome</keyword>
<accession>A0ABN3CNU4</accession>
<dbReference type="Pfam" id="PF01243">
    <property type="entry name" value="PNPOx_N"/>
    <property type="match status" value="1"/>
</dbReference>
<evidence type="ECO:0000313" key="2">
    <source>
        <dbReference type="EMBL" id="GAA2210982.1"/>
    </source>
</evidence>
<proteinExistence type="predicted"/>
<dbReference type="PANTHER" id="PTHR42815:SF2">
    <property type="entry name" value="FAD-BINDING, PUTATIVE (AFU_ORTHOLOGUE AFUA_6G07600)-RELATED"/>
    <property type="match status" value="1"/>
</dbReference>
<feature type="domain" description="Pyridoxamine 5'-phosphate oxidase N-terminal" evidence="1">
    <location>
        <begin position="44"/>
        <end position="165"/>
    </location>
</feature>